<feature type="transmembrane region" description="Helical" evidence="1">
    <location>
        <begin position="184"/>
        <end position="207"/>
    </location>
</feature>
<dbReference type="Proteomes" id="UP001501337">
    <property type="component" value="Unassembled WGS sequence"/>
</dbReference>
<dbReference type="InterPro" id="IPR016516">
    <property type="entry name" value="UCP07580"/>
</dbReference>
<keyword evidence="2" id="KW-0378">Hydrolase</keyword>
<dbReference type="PIRSF" id="PIRSF007580">
    <property type="entry name" value="UCP07580"/>
    <property type="match status" value="1"/>
</dbReference>
<gene>
    <name evidence="2" type="ORF">GCM10022278_05100</name>
</gene>
<name>A0ABP7NMX0_9GAMM</name>
<protein>
    <submittedName>
        <fullName evidence="2">Metal-dependent hydrolase</fullName>
    </submittedName>
</protein>
<dbReference type="RefSeq" id="WP_344802958.1">
    <property type="nucleotide sequence ID" value="NZ_BAABBO010000001.1"/>
</dbReference>
<evidence type="ECO:0000256" key="1">
    <source>
        <dbReference type="SAM" id="Phobius"/>
    </source>
</evidence>
<dbReference type="Pfam" id="PF10118">
    <property type="entry name" value="Metal_hydrol"/>
    <property type="match status" value="1"/>
</dbReference>
<keyword evidence="1" id="KW-0812">Transmembrane</keyword>
<dbReference type="PANTHER" id="PTHR39456">
    <property type="entry name" value="METAL-DEPENDENT HYDROLASE"/>
    <property type="match status" value="1"/>
</dbReference>
<dbReference type="EMBL" id="BAABBO010000001">
    <property type="protein sequence ID" value="GAA3948864.1"/>
    <property type="molecule type" value="Genomic_DNA"/>
</dbReference>
<evidence type="ECO:0000313" key="3">
    <source>
        <dbReference type="Proteomes" id="UP001501337"/>
    </source>
</evidence>
<proteinExistence type="predicted"/>
<accession>A0ABP7NMX0</accession>
<keyword evidence="1" id="KW-1133">Transmembrane helix</keyword>
<dbReference type="GO" id="GO:0016787">
    <property type="term" value="F:hydrolase activity"/>
    <property type="evidence" value="ECO:0007669"/>
    <property type="project" value="UniProtKB-KW"/>
</dbReference>
<keyword evidence="1" id="KW-0472">Membrane</keyword>
<dbReference type="PANTHER" id="PTHR39456:SF1">
    <property type="entry name" value="METAL-DEPENDENT HYDROLASE"/>
    <property type="match status" value="1"/>
</dbReference>
<organism evidence="2 3">
    <name type="scientific">Allohahella marinimesophila</name>
    <dbReference type="NCBI Taxonomy" id="1054972"/>
    <lineage>
        <taxon>Bacteria</taxon>
        <taxon>Pseudomonadati</taxon>
        <taxon>Pseudomonadota</taxon>
        <taxon>Gammaproteobacteria</taxon>
        <taxon>Oceanospirillales</taxon>
        <taxon>Hahellaceae</taxon>
        <taxon>Allohahella</taxon>
    </lineage>
</organism>
<reference evidence="3" key="1">
    <citation type="journal article" date="2019" name="Int. J. Syst. Evol. Microbiol.">
        <title>The Global Catalogue of Microorganisms (GCM) 10K type strain sequencing project: providing services to taxonomists for standard genome sequencing and annotation.</title>
        <authorList>
            <consortium name="The Broad Institute Genomics Platform"/>
            <consortium name="The Broad Institute Genome Sequencing Center for Infectious Disease"/>
            <person name="Wu L."/>
            <person name="Ma J."/>
        </authorList>
    </citation>
    <scope>NUCLEOTIDE SEQUENCE [LARGE SCALE GENOMIC DNA]</scope>
    <source>
        <strain evidence="3">JCM 17555</strain>
    </source>
</reference>
<keyword evidence="3" id="KW-1185">Reference proteome</keyword>
<sequence length="282" mass="32824">MSIVNPIQRNLKFLLPVDRVTDWHADGVHVSQFLNTLSLFFPQGERFFIDSVRHYRDQIDEPELQASVKAFIAQEAMHGREHQIYNDAMEAAGFPIKSMEDRVTRRLKRLQKVSSPAYCLAVTVALEHLTAIMADALLKSPAALEGAEPRFKALWEWHALEETEHKAVAFDVYQQVVGTGTRAYLLRCATLFMATTIFFSLCTIFYLRILRRSRALINLRGWWSLTRHLWLRPGVFRKALPSWFAWFKPGFHPWQHDNRHHLEQLDELVERVESFGHEQQAA</sequence>
<evidence type="ECO:0000313" key="2">
    <source>
        <dbReference type="EMBL" id="GAA3948864.1"/>
    </source>
</evidence>
<comment type="caution">
    <text evidence="2">The sequence shown here is derived from an EMBL/GenBank/DDBJ whole genome shotgun (WGS) entry which is preliminary data.</text>
</comment>